<evidence type="ECO:0000259" key="5">
    <source>
        <dbReference type="SMART" id="SM00363"/>
    </source>
</evidence>
<dbReference type="GO" id="GO:0009982">
    <property type="term" value="F:pseudouridine synthase activity"/>
    <property type="evidence" value="ECO:0007669"/>
    <property type="project" value="InterPro"/>
</dbReference>
<dbReference type="PANTHER" id="PTHR47683:SF2">
    <property type="entry name" value="RNA-BINDING S4 DOMAIN-CONTAINING PROTEIN"/>
    <property type="match status" value="1"/>
</dbReference>
<keyword evidence="2" id="KW-0694">RNA-binding</keyword>
<dbReference type="PROSITE" id="PS50889">
    <property type="entry name" value="S4"/>
    <property type="match status" value="1"/>
</dbReference>
<sequence length="379" mass="41759">MGRPHAVGGGLLLQLLLLRSTTSLHVGNMGNPARRVSCAYLPMMAAHNDGAEGSMVRLDKLLAERGAGSRKDVDKMIRRGLVEIDGVVVGKAAAKLKVPWETTPVCDGFEYPPPPLLVAYHKPLGVVSTMKDDRGRADLSFVLPPAWQKLLHPVGRLDADTTGLLLFSRCGDLTHRLLHPKYVIEREYVATVENPVHEAWLREKLHAGVETVEGGEPLVVTANLISVDGQDVRLTVTEGKYRMVRRILANCGHPVVALHRVRYGEVPLPDIEEGDAVPVYGSQLEWAMRLQEQGNDGTQQDMGEVAPRPERKRRVPSLSATPAERDLEQEMAEAAKREWNPPENLIDIVVEEGGLTRSQAVEALRKHEGDIICVLEELT</sequence>
<accession>A0AB34JX92</accession>
<dbReference type="Gene3D" id="3.30.70.580">
    <property type="entry name" value="Pseudouridine synthase I, catalytic domain, N-terminal subdomain"/>
    <property type="match status" value="1"/>
</dbReference>
<dbReference type="EMBL" id="JBGBPQ010000004">
    <property type="protein sequence ID" value="KAL1525628.1"/>
    <property type="molecule type" value="Genomic_DNA"/>
</dbReference>
<dbReference type="SUPFAM" id="SSF55120">
    <property type="entry name" value="Pseudouridine synthase"/>
    <property type="match status" value="1"/>
</dbReference>
<dbReference type="Gene3D" id="1.10.8.10">
    <property type="entry name" value="DNA helicase RuvA subunit, C-terminal domain"/>
    <property type="match status" value="1"/>
</dbReference>
<feature type="domain" description="RNA-binding S4" evidence="5">
    <location>
        <begin position="56"/>
        <end position="121"/>
    </location>
</feature>
<feature type="chain" id="PRO_5044212289" description="RNA-binding S4 domain-containing protein" evidence="4">
    <location>
        <begin position="24"/>
        <end position="379"/>
    </location>
</feature>
<dbReference type="Gene3D" id="3.10.290.10">
    <property type="entry name" value="RNA-binding S4 domain"/>
    <property type="match status" value="1"/>
</dbReference>
<evidence type="ECO:0000256" key="2">
    <source>
        <dbReference type="PROSITE-ProRule" id="PRU00182"/>
    </source>
</evidence>
<dbReference type="Pfam" id="PF01479">
    <property type="entry name" value="S4"/>
    <property type="match status" value="1"/>
</dbReference>
<dbReference type="CDD" id="cd00165">
    <property type="entry name" value="S4"/>
    <property type="match status" value="1"/>
</dbReference>
<dbReference type="SMART" id="SM00363">
    <property type="entry name" value="S4"/>
    <property type="match status" value="1"/>
</dbReference>
<dbReference type="InterPro" id="IPR020094">
    <property type="entry name" value="TruA/RsuA/RluB/E/F_N"/>
</dbReference>
<feature type="region of interest" description="Disordered" evidence="3">
    <location>
        <begin position="294"/>
        <end position="325"/>
    </location>
</feature>
<dbReference type="InterPro" id="IPR050343">
    <property type="entry name" value="RsuA_PseudoU_synthase"/>
</dbReference>
<dbReference type="InterPro" id="IPR006145">
    <property type="entry name" value="PsdUridine_synth_RsuA/RluA"/>
</dbReference>
<dbReference type="InterPro" id="IPR002942">
    <property type="entry name" value="S4_RNA-bd"/>
</dbReference>
<keyword evidence="1" id="KW-0413">Isomerase</keyword>
<evidence type="ECO:0000256" key="4">
    <source>
        <dbReference type="SAM" id="SignalP"/>
    </source>
</evidence>
<keyword evidence="4" id="KW-0732">Signal</keyword>
<dbReference type="InterPro" id="IPR036986">
    <property type="entry name" value="S4_RNA-bd_sf"/>
</dbReference>
<reference evidence="6 7" key="1">
    <citation type="journal article" date="2024" name="Science">
        <title>Giant polyketide synthase enzymes in the biosynthesis of giant marine polyether toxins.</title>
        <authorList>
            <person name="Fallon T.R."/>
            <person name="Shende V.V."/>
            <person name="Wierzbicki I.H."/>
            <person name="Pendleton A.L."/>
            <person name="Watervoot N.F."/>
            <person name="Auber R.P."/>
            <person name="Gonzalez D.J."/>
            <person name="Wisecaver J.H."/>
            <person name="Moore B.S."/>
        </authorList>
    </citation>
    <scope>NUCLEOTIDE SEQUENCE [LARGE SCALE GENOMIC DNA]</scope>
    <source>
        <strain evidence="6 7">12B1</strain>
    </source>
</reference>
<evidence type="ECO:0000313" key="6">
    <source>
        <dbReference type="EMBL" id="KAL1525628.1"/>
    </source>
</evidence>
<dbReference type="InterPro" id="IPR000748">
    <property type="entry name" value="PsdUridine_synth_RsuA/RluB/E/F"/>
</dbReference>
<dbReference type="AlphaFoldDB" id="A0AB34JX92"/>
<proteinExistence type="predicted"/>
<dbReference type="GO" id="GO:0003723">
    <property type="term" value="F:RNA binding"/>
    <property type="evidence" value="ECO:0007669"/>
    <property type="project" value="UniProtKB-KW"/>
</dbReference>
<dbReference type="Pfam" id="PF00849">
    <property type="entry name" value="PseudoU_synth_2"/>
    <property type="match status" value="1"/>
</dbReference>
<feature type="signal peptide" evidence="4">
    <location>
        <begin position="1"/>
        <end position="23"/>
    </location>
</feature>
<name>A0AB34JX92_PRYPA</name>
<dbReference type="InterPro" id="IPR042092">
    <property type="entry name" value="PsdUridine_s_RsuA/RluB/E/F_cat"/>
</dbReference>
<organism evidence="6 7">
    <name type="scientific">Prymnesium parvum</name>
    <name type="common">Toxic golden alga</name>
    <dbReference type="NCBI Taxonomy" id="97485"/>
    <lineage>
        <taxon>Eukaryota</taxon>
        <taxon>Haptista</taxon>
        <taxon>Haptophyta</taxon>
        <taxon>Prymnesiophyceae</taxon>
        <taxon>Prymnesiales</taxon>
        <taxon>Prymnesiaceae</taxon>
        <taxon>Prymnesium</taxon>
    </lineage>
</organism>
<gene>
    <name evidence="6" type="ORF">AB1Y20_020481</name>
</gene>
<dbReference type="InterPro" id="IPR020103">
    <property type="entry name" value="PsdUridine_synth_cat_dom_sf"/>
</dbReference>
<evidence type="ECO:0000313" key="7">
    <source>
        <dbReference type="Proteomes" id="UP001515480"/>
    </source>
</evidence>
<comment type="caution">
    <text evidence="6">The sequence shown here is derived from an EMBL/GenBank/DDBJ whole genome shotgun (WGS) entry which is preliminary data.</text>
</comment>
<keyword evidence="7" id="KW-1185">Reference proteome</keyword>
<evidence type="ECO:0000256" key="3">
    <source>
        <dbReference type="SAM" id="MobiDB-lite"/>
    </source>
</evidence>
<evidence type="ECO:0000256" key="1">
    <source>
        <dbReference type="ARBA" id="ARBA00023235"/>
    </source>
</evidence>
<dbReference type="PANTHER" id="PTHR47683">
    <property type="entry name" value="PSEUDOURIDINE SYNTHASE FAMILY PROTEIN-RELATED"/>
    <property type="match status" value="1"/>
</dbReference>
<dbReference type="SUPFAM" id="SSF55174">
    <property type="entry name" value="Alpha-L RNA-binding motif"/>
    <property type="match status" value="1"/>
</dbReference>
<dbReference type="Gene3D" id="3.30.70.1560">
    <property type="entry name" value="Alpha-L RNA-binding motif"/>
    <property type="match status" value="1"/>
</dbReference>
<dbReference type="NCBIfam" id="TIGR00093">
    <property type="entry name" value="pseudouridine synthase"/>
    <property type="match status" value="1"/>
</dbReference>
<protein>
    <recommendedName>
        <fullName evidence="5">RNA-binding S4 domain-containing protein</fullName>
    </recommendedName>
</protein>
<dbReference type="Proteomes" id="UP001515480">
    <property type="component" value="Unassembled WGS sequence"/>
</dbReference>
<dbReference type="GO" id="GO:0001522">
    <property type="term" value="P:pseudouridine synthesis"/>
    <property type="evidence" value="ECO:0007669"/>
    <property type="project" value="InterPro"/>
</dbReference>